<evidence type="ECO:0000256" key="8">
    <source>
        <dbReference type="ARBA" id="ARBA00023004"/>
    </source>
</evidence>
<evidence type="ECO:0000259" key="13">
    <source>
        <dbReference type="Pfam" id="PF00330"/>
    </source>
</evidence>
<evidence type="ECO:0000256" key="1">
    <source>
        <dbReference type="ARBA" id="ARBA00001966"/>
    </source>
</evidence>
<dbReference type="GO" id="GO:0003994">
    <property type="term" value="F:aconitate hydratase activity"/>
    <property type="evidence" value="ECO:0007669"/>
    <property type="project" value="UniProtKB-EC"/>
</dbReference>
<comment type="caution">
    <text evidence="15">The sequence shown here is derived from an EMBL/GenBank/DDBJ whole genome shotgun (WGS) entry which is preliminary data.</text>
</comment>
<dbReference type="PROSITE" id="PS00450">
    <property type="entry name" value="ACONITASE_1"/>
    <property type="match status" value="1"/>
</dbReference>
<accession>A0ABV7D893</accession>
<protein>
    <recommendedName>
        <fullName evidence="5">Aconitate hydratase A</fullName>
        <ecNumber evidence="4">4.2.1.3</ecNumber>
    </recommendedName>
    <alternativeName>
        <fullName evidence="12">Iron-responsive protein-like</fullName>
    </alternativeName>
    <alternativeName>
        <fullName evidence="11">RNA-binding protein</fullName>
    </alternativeName>
</protein>
<reference evidence="16" key="1">
    <citation type="journal article" date="2019" name="Int. J. Syst. Evol. Microbiol.">
        <title>The Global Catalogue of Microorganisms (GCM) 10K type strain sequencing project: providing services to taxonomists for standard genome sequencing and annotation.</title>
        <authorList>
            <consortium name="The Broad Institute Genomics Platform"/>
            <consortium name="The Broad Institute Genome Sequencing Center for Infectious Disease"/>
            <person name="Wu L."/>
            <person name="Ma J."/>
        </authorList>
    </citation>
    <scope>NUCLEOTIDE SEQUENCE [LARGE SCALE GENOMIC DNA]</scope>
    <source>
        <strain evidence="16">KCTC 62164</strain>
    </source>
</reference>
<evidence type="ECO:0000256" key="11">
    <source>
        <dbReference type="ARBA" id="ARBA00031081"/>
    </source>
</evidence>
<keyword evidence="7" id="KW-0479">Metal-binding</keyword>
<dbReference type="InterPro" id="IPR015928">
    <property type="entry name" value="Aconitase/3IPM_dehydase_swvl"/>
</dbReference>
<dbReference type="InterPro" id="IPR006249">
    <property type="entry name" value="Aconitase/IRP2"/>
</dbReference>
<evidence type="ECO:0000256" key="12">
    <source>
        <dbReference type="ARBA" id="ARBA00031977"/>
    </source>
</evidence>
<evidence type="ECO:0000256" key="6">
    <source>
        <dbReference type="ARBA" id="ARBA00022485"/>
    </source>
</evidence>
<dbReference type="Pfam" id="PF00694">
    <property type="entry name" value="Aconitase_C"/>
    <property type="match status" value="1"/>
</dbReference>
<keyword evidence="8" id="KW-0408">Iron</keyword>
<comment type="pathway">
    <text evidence="2">Carbohydrate metabolism; tricarboxylic acid cycle; isocitrate from oxaloacetate: step 2/2.</text>
</comment>
<evidence type="ECO:0000256" key="10">
    <source>
        <dbReference type="ARBA" id="ARBA00023501"/>
    </source>
</evidence>
<organism evidence="15 16">
    <name type="scientific">Kordiimonas pumila</name>
    <dbReference type="NCBI Taxonomy" id="2161677"/>
    <lineage>
        <taxon>Bacteria</taxon>
        <taxon>Pseudomonadati</taxon>
        <taxon>Pseudomonadota</taxon>
        <taxon>Alphaproteobacteria</taxon>
        <taxon>Kordiimonadales</taxon>
        <taxon>Kordiimonadaceae</taxon>
        <taxon>Kordiimonas</taxon>
    </lineage>
</organism>
<dbReference type="SUPFAM" id="SSF53732">
    <property type="entry name" value="Aconitase iron-sulfur domain"/>
    <property type="match status" value="1"/>
</dbReference>
<dbReference type="Pfam" id="PF00330">
    <property type="entry name" value="Aconitase"/>
    <property type="match status" value="1"/>
</dbReference>
<proteinExistence type="inferred from homology"/>
<dbReference type="InterPro" id="IPR000573">
    <property type="entry name" value="AconitaseA/IPMdHydase_ssu_swvl"/>
</dbReference>
<comment type="catalytic activity">
    <reaction evidence="10">
        <text>citrate = D-threo-isocitrate</text>
        <dbReference type="Rhea" id="RHEA:10336"/>
        <dbReference type="ChEBI" id="CHEBI:15562"/>
        <dbReference type="ChEBI" id="CHEBI:16947"/>
        <dbReference type="EC" id="4.2.1.3"/>
    </reaction>
</comment>
<evidence type="ECO:0000256" key="5">
    <source>
        <dbReference type="ARBA" id="ARBA00019378"/>
    </source>
</evidence>
<feature type="domain" description="Aconitase/3-isopropylmalate dehydratase large subunit alpha/beta/alpha" evidence="13">
    <location>
        <begin position="54"/>
        <end position="523"/>
    </location>
</feature>
<comment type="similarity">
    <text evidence="3">Belongs to the aconitase/IPM isomerase family.</text>
</comment>
<keyword evidence="16" id="KW-1185">Reference proteome</keyword>
<evidence type="ECO:0000313" key="15">
    <source>
        <dbReference type="EMBL" id="MFC3053212.1"/>
    </source>
</evidence>
<evidence type="ECO:0000256" key="7">
    <source>
        <dbReference type="ARBA" id="ARBA00022723"/>
    </source>
</evidence>
<dbReference type="Proteomes" id="UP001595444">
    <property type="component" value="Unassembled WGS sequence"/>
</dbReference>
<name>A0ABV7D893_9PROT</name>
<keyword evidence="6" id="KW-0004">4Fe-4S</keyword>
<evidence type="ECO:0000256" key="2">
    <source>
        <dbReference type="ARBA" id="ARBA00004717"/>
    </source>
</evidence>
<feature type="domain" description="Aconitase A/isopropylmalate dehydratase small subunit swivel" evidence="14">
    <location>
        <begin position="651"/>
        <end position="776"/>
    </location>
</feature>
<dbReference type="NCBIfam" id="NF009520">
    <property type="entry name" value="PRK12881.1"/>
    <property type="match status" value="1"/>
</dbReference>
<evidence type="ECO:0000256" key="9">
    <source>
        <dbReference type="ARBA" id="ARBA00023014"/>
    </source>
</evidence>
<dbReference type="EMBL" id="JBHRSL010000012">
    <property type="protein sequence ID" value="MFC3053212.1"/>
    <property type="molecule type" value="Genomic_DNA"/>
</dbReference>
<keyword evidence="9" id="KW-0411">Iron-sulfur</keyword>
<dbReference type="PRINTS" id="PR00415">
    <property type="entry name" value="ACONITASE"/>
</dbReference>
<gene>
    <name evidence="15" type="primary">acnA</name>
    <name evidence="15" type="ORF">ACFOKA_14970</name>
</gene>
<keyword evidence="15" id="KW-0456">Lyase</keyword>
<dbReference type="InterPro" id="IPR001030">
    <property type="entry name" value="Acoase/IPM_deHydtase_lsu_aba"/>
</dbReference>
<dbReference type="PANTHER" id="PTHR11670">
    <property type="entry name" value="ACONITASE/IRON-RESPONSIVE ELEMENT FAMILY MEMBER"/>
    <property type="match status" value="1"/>
</dbReference>
<comment type="cofactor">
    <cofactor evidence="1">
        <name>[4Fe-4S] cluster</name>
        <dbReference type="ChEBI" id="CHEBI:49883"/>
    </cofactor>
</comment>
<dbReference type="InterPro" id="IPR015931">
    <property type="entry name" value="Acnase/IPM_dHydase_lsu_aba_1/3"/>
</dbReference>
<evidence type="ECO:0000256" key="3">
    <source>
        <dbReference type="ARBA" id="ARBA00007185"/>
    </source>
</evidence>
<evidence type="ECO:0000259" key="14">
    <source>
        <dbReference type="Pfam" id="PF00694"/>
    </source>
</evidence>
<dbReference type="RefSeq" id="WP_228073515.1">
    <property type="nucleotide sequence ID" value="NZ_CP061205.1"/>
</dbReference>
<dbReference type="Gene3D" id="3.30.499.10">
    <property type="entry name" value="Aconitase, domain 3"/>
    <property type="match status" value="2"/>
</dbReference>
<dbReference type="SUPFAM" id="SSF52016">
    <property type="entry name" value="LeuD/IlvD-like"/>
    <property type="match status" value="1"/>
</dbReference>
<dbReference type="Gene3D" id="6.10.190.10">
    <property type="match status" value="1"/>
</dbReference>
<sequence>MLEAQILSLPLSLGSKLERMPWIHRILAENLLRHASINEDASVAAQRWLVEGHTDVDLPFYPARIMMHDTTCGPALVDLAALRSTIAEQGGDPETINPVLRVDVSTDHSLAIDYFGTPDALQQNMAAEMRRNSERFSFMKWASRTFENMHVYPPGTGIMHTINLEQLASVVQEGVWHGSKWCFPDTLIGTDSHTPMVNGIGVLAWGVGGLEAESVMLDMPVMLRVPEVVGVYLSGYLNEGVTATDLALTITKLLRDTAVNSRFVEFFGPGVSSLTAGERSVVANMAPEYGGATGYFPVDEKTIKYLQSTGRDQSHIVMVEDYTKRQKLWFDPEATPDYDEVTALDLCTVQASVAGPHRPQDLHPLSSASEILPLTSKKGERAKWPQKPIVLSAITSCTNTSDPRLLVMAGLVAKKAHKLGLSLPKWMKTSFAPGSPATAMYLERAGVLSDLNALGFGITGYGCTVCIGNSGPLTEMSASAIDAGEIEPVAVLSGNRNFSGRVHRQIENSFLVSPPLVIAYALAADFSVNLTKGPISHTPEGKPVYLYDIWPSAAEIDAALTKASHPADYSKAFKTAEASIEWRTLKTPKGVQYPWDEASTYIRRPPFAAYGNKPRIGTYTAYPLLVVGNDITTDHISPAGTIAPTSDAAMWLQEYGEDIADLNVYSARRGNWEVMIRGLFNNRSVVNMLAETIPAGQTVHAPSGELMPLWLAADRYRQGGDSVVIVAGERYGMGSSRDWAAKGVYLLGVRAVLALSFERIHRSNLINMGIIPLILPVELAPANMKLCSSDTISVGAAEANLTTHADIECRIISQSKGERIFFARAAIETQAEVETLKMGGMLPRLISEKLSK</sequence>
<evidence type="ECO:0000313" key="16">
    <source>
        <dbReference type="Proteomes" id="UP001595444"/>
    </source>
</evidence>
<dbReference type="Gene3D" id="3.20.19.10">
    <property type="entry name" value="Aconitase, domain 4"/>
    <property type="match status" value="1"/>
</dbReference>
<dbReference type="NCBIfam" id="NF006757">
    <property type="entry name" value="PRK09277.1"/>
    <property type="match status" value="1"/>
</dbReference>
<evidence type="ECO:0000256" key="4">
    <source>
        <dbReference type="ARBA" id="ARBA00012926"/>
    </source>
</evidence>
<dbReference type="EC" id="4.2.1.3" evidence="4"/>
<dbReference type="InterPro" id="IPR036008">
    <property type="entry name" value="Aconitase_4Fe-4S_dom"/>
</dbReference>
<dbReference type="InterPro" id="IPR018136">
    <property type="entry name" value="Aconitase_4Fe-4S_BS"/>
</dbReference>